<protein>
    <submittedName>
        <fullName evidence="1">Uncharacterized protein</fullName>
    </submittedName>
</protein>
<gene>
    <name evidence="1" type="ORF">KIN20_029684</name>
</gene>
<organism evidence="1 2">
    <name type="scientific">Parelaphostrongylus tenuis</name>
    <name type="common">Meningeal worm</name>
    <dbReference type="NCBI Taxonomy" id="148309"/>
    <lineage>
        <taxon>Eukaryota</taxon>
        <taxon>Metazoa</taxon>
        <taxon>Ecdysozoa</taxon>
        <taxon>Nematoda</taxon>
        <taxon>Chromadorea</taxon>
        <taxon>Rhabditida</taxon>
        <taxon>Rhabditina</taxon>
        <taxon>Rhabditomorpha</taxon>
        <taxon>Strongyloidea</taxon>
        <taxon>Metastrongylidae</taxon>
        <taxon>Parelaphostrongylus</taxon>
    </lineage>
</organism>
<accession>A0AAD5R2W6</accession>
<reference evidence="1" key="1">
    <citation type="submission" date="2021-06" db="EMBL/GenBank/DDBJ databases">
        <title>Parelaphostrongylus tenuis whole genome reference sequence.</title>
        <authorList>
            <person name="Garwood T.J."/>
            <person name="Larsen P.A."/>
            <person name="Fountain-Jones N.M."/>
            <person name="Garbe J.R."/>
            <person name="Macchietto M.G."/>
            <person name="Kania S.A."/>
            <person name="Gerhold R.W."/>
            <person name="Richards J.E."/>
            <person name="Wolf T.M."/>
        </authorList>
    </citation>
    <scope>NUCLEOTIDE SEQUENCE</scope>
    <source>
        <strain evidence="1">MNPRO001-30</strain>
        <tissue evidence="1">Meninges</tissue>
    </source>
</reference>
<name>A0AAD5R2W6_PARTN</name>
<dbReference type="AlphaFoldDB" id="A0AAD5R2W6"/>
<proteinExistence type="predicted"/>
<comment type="caution">
    <text evidence="1">The sequence shown here is derived from an EMBL/GenBank/DDBJ whole genome shotgun (WGS) entry which is preliminary data.</text>
</comment>
<dbReference type="Proteomes" id="UP001196413">
    <property type="component" value="Unassembled WGS sequence"/>
</dbReference>
<dbReference type="EMBL" id="JAHQIW010006218">
    <property type="protein sequence ID" value="KAJ1368536.1"/>
    <property type="molecule type" value="Genomic_DNA"/>
</dbReference>
<evidence type="ECO:0000313" key="2">
    <source>
        <dbReference type="Proteomes" id="UP001196413"/>
    </source>
</evidence>
<keyword evidence="2" id="KW-1185">Reference proteome</keyword>
<evidence type="ECO:0000313" key="1">
    <source>
        <dbReference type="EMBL" id="KAJ1368536.1"/>
    </source>
</evidence>
<sequence>MVHDLREQVVPHRFEDLRQKWSKCRGRHPAVTKLNRQFDRRASSERSSDLTLTTSPQFIVDSLLLSPHSLVIM</sequence>